<dbReference type="EMBL" id="JAFNEN010000627">
    <property type="protein sequence ID" value="KAG8179427.1"/>
    <property type="molecule type" value="Genomic_DNA"/>
</dbReference>
<keyword evidence="2" id="KW-0472">Membrane</keyword>
<name>A0AAV6U4K9_9ARAC</name>
<feature type="transmembrane region" description="Helical" evidence="2">
    <location>
        <begin position="7"/>
        <end position="28"/>
    </location>
</feature>
<comment type="caution">
    <text evidence="3">The sequence shown here is derived from an EMBL/GenBank/DDBJ whole genome shotgun (WGS) entry which is preliminary data.</text>
</comment>
<organism evidence="3 4">
    <name type="scientific">Oedothorax gibbosus</name>
    <dbReference type="NCBI Taxonomy" id="931172"/>
    <lineage>
        <taxon>Eukaryota</taxon>
        <taxon>Metazoa</taxon>
        <taxon>Ecdysozoa</taxon>
        <taxon>Arthropoda</taxon>
        <taxon>Chelicerata</taxon>
        <taxon>Arachnida</taxon>
        <taxon>Araneae</taxon>
        <taxon>Araneomorphae</taxon>
        <taxon>Entelegynae</taxon>
        <taxon>Araneoidea</taxon>
        <taxon>Linyphiidae</taxon>
        <taxon>Erigoninae</taxon>
        <taxon>Oedothorax</taxon>
    </lineage>
</organism>
<accession>A0AAV6U4K9</accession>
<keyword evidence="2" id="KW-1133">Transmembrane helix</keyword>
<evidence type="ECO:0000313" key="3">
    <source>
        <dbReference type="EMBL" id="KAG8179427.1"/>
    </source>
</evidence>
<dbReference type="AlphaFoldDB" id="A0AAV6U4K9"/>
<evidence type="ECO:0000256" key="2">
    <source>
        <dbReference type="SAM" id="Phobius"/>
    </source>
</evidence>
<evidence type="ECO:0000313" key="4">
    <source>
        <dbReference type="Proteomes" id="UP000827092"/>
    </source>
</evidence>
<protein>
    <submittedName>
        <fullName evidence="3">Uncharacterized protein</fullName>
    </submittedName>
</protein>
<gene>
    <name evidence="3" type="ORF">JTE90_026325</name>
</gene>
<keyword evidence="2" id="KW-0812">Transmembrane</keyword>
<reference evidence="3 4" key="1">
    <citation type="journal article" date="2022" name="Nat. Ecol. Evol.">
        <title>A masculinizing supergene underlies an exaggerated male reproductive morph in a spider.</title>
        <authorList>
            <person name="Hendrickx F."/>
            <person name="De Corte Z."/>
            <person name="Sonet G."/>
            <person name="Van Belleghem S.M."/>
            <person name="Kostlbacher S."/>
            <person name="Vangestel C."/>
        </authorList>
    </citation>
    <scope>NUCLEOTIDE SEQUENCE [LARGE SCALE GENOMIC DNA]</scope>
    <source>
        <strain evidence="3">W744_W776</strain>
    </source>
</reference>
<keyword evidence="4" id="KW-1185">Reference proteome</keyword>
<dbReference type="Proteomes" id="UP000827092">
    <property type="component" value="Unassembled WGS sequence"/>
</dbReference>
<sequence length="560" mass="63818">MLGRTGFCAIQFLFISAIVALGILSLIIGKKVLFKVLGFIRALRMRTSQQKLVEADLQQEVSELRKAALQISEEWAEIKQLMAPIKHQMSNFTHHLDSNLDTMYSRLQDSMKTSLEEECQRNDQRFKKFFAWMDAFKEGFDDARAVIQKHEELMARLPRLPVTEAWTQTEREMAKKKLEKGDTTGEQNQPRPIINVIRKALQEFLKEAKSQMSLQRNEVELDLKKILSQLSEDKDDLKRTIEAAFTMTSKQAQDSFLQFGNVGRDAMNCIASLNEHTNETLTTKFQAVGEKLQKILESMSNLDFDVSCIKQTLDNIDGQFDEIYKKLEVGCQKNTDYAEEFKSNLQLTAQEWNEKSSELDEVCKQLTCATHGIKTMLANLDNALCNRPLETTDTVAHSSNANQTLMNRNLSFLELGPDSIGHLFATVKTCQVKLDSMKDQINQNTCGVQVASEMLLNELHHLHNLVKHSMVSLKNLTTNLHETENQLGITNKPEQEEFVDDKFSILDTISEYTEEESQVDKGSRYSSGIPRIIETIDVSLNKAQFTNFMKSPEFVSKASK</sequence>
<evidence type="ECO:0000256" key="1">
    <source>
        <dbReference type="SAM" id="Coils"/>
    </source>
</evidence>
<keyword evidence="1" id="KW-0175">Coiled coil</keyword>
<proteinExistence type="predicted"/>
<feature type="coiled-coil region" evidence="1">
    <location>
        <begin position="198"/>
        <end position="247"/>
    </location>
</feature>